<proteinExistence type="predicted"/>
<dbReference type="RefSeq" id="WP_163904050.1">
    <property type="nucleotide sequence ID" value="NZ_CP048427.1"/>
</dbReference>
<evidence type="ECO:0000313" key="2">
    <source>
        <dbReference type="EMBL" id="NGO63489.1"/>
    </source>
</evidence>
<reference evidence="2 3" key="1">
    <citation type="submission" date="2020-02" db="EMBL/GenBank/DDBJ databases">
        <title>Genome sequence of the type strain CCBAU10050 of Rhizobium daejeonense.</title>
        <authorList>
            <person name="Gao J."/>
            <person name="Sun J."/>
        </authorList>
    </citation>
    <scope>NUCLEOTIDE SEQUENCE [LARGE SCALE GENOMIC DNA]</scope>
    <source>
        <strain evidence="2 3">CCBAU10050</strain>
    </source>
</reference>
<feature type="domain" description="NAD-dependent epimerase/dehydratase" evidence="1">
    <location>
        <begin position="3"/>
        <end position="214"/>
    </location>
</feature>
<comment type="caution">
    <text evidence="2">The sequence shown here is derived from an EMBL/GenBank/DDBJ whole genome shotgun (WGS) entry which is preliminary data.</text>
</comment>
<dbReference type="GO" id="GO:0005737">
    <property type="term" value="C:cytoplasm"/>
    <property type="evidence" value="ECO:0007669"/>
    <property type="project" value="TreeGrafter"/>
</dbReference>
<keyword evidence="3" id="KW-1185">Reference proteome</keyword>
<dbReference type="AlphaFoldDB" id="A0A6M1RWM4"/>
<dbReference type="Gene3D" id="3.40.50.720">
    <property type="entry name" value="NAD(P)-binding Rossmann-like Domain"/>
    <property type="match status" value="1"/>
</dbReference>
<dbReference type="GO" id="GO:0004029">
    <property type="term" value="F:aldehyde dehydrogenase (NAD+) activity"/>
    <property type="evidence" value="ECO:0007669"/>
    <property type="project" value="TreeGrafter"/>
</dbReference>
<evidence type="ECO:0000313" key="3">
    <source>
        <dbReference type="Proteomes" id="UP000477849"/>
    </source>
</evidence>
<dbReference type="Proteomes" id="UP000477849">
    <property type="component" value="Unassembled WGS sequence"/>
</dbReference>
<dbReference type="PANTHER" id="PTHR48079:SF6">
    <property type="entry name" value="NAD(P)-BINDING DOMAIN-CONTAINING PROTEIN-RELATED"/>
    <property type="match status" value="1"/>
</dbReference>
<dbReference type="EMBL" id="JAAKZH010000002">
    <property type="protein sequence ID" value="NGO63489.1"/>
    <property type="molecule type" value="Genomic_DNA"/>
</dbReference>
<dbReference type="Pfam" id="PF01370">
    <property type="entry name" value="Epimerase"/>
    <property type="match status" value="1"/>
</dbReference>
<dbReference type="InterPro" id="IPR036291">
    <property type="entry name" value="NAD(P)-bd_dom_sf"/>
</dbReference>
<name>A0A6M1RWM4_9HYPH</name>
<dbReference type="PANTHER" id="PTHR48079">
    <property type="entry name" value="PROTEIN YEEZ"/>
    <property type="match status" value="1"/>
</dbReference>
<dbReference type="SUPFAM" id="SSF51735">
    <property type="entry name" value="NAD(P)-binding Rossmann-fold domains"/>
    <property type="match status" value="1"/>
</dbReference>
<dbReference type="CDD" id="cd05262">
    <property type="entry name" value="SDR_a7"/>
    <property type="match status" value="1"/>
</dbReference>
<gene>
    <name evidence="2" type="ORF">G6N76_07365</name>
</gene>
<dbReference type="InterPro" id="IPR001509">
    <property type="entry name" value="Epimerase_deHydtase"/>
</dbReference>
<protein>
    <submittedName>
        <fullName evidence="2">SDR family oxidoreductase</fullName>
    </submittedName>
</protein>
<sequence>MRVFVTGATGFVGSAVVRELINAGHSVLGLARSDASAAALLAVGAEVHRGDIEDTESLVRGAAVADGVIHTGFNHDFSKFKENCENDRRAIQALGSALTGSDRPLIVTSGTGLLGGPHLATEADDVPASAAIPRVATEEAVASVAARGVRVAVVRLPPSVHGDGDHGFVPMLIDIARRSGLSAYIGEGTNHWAAVHRLDAAKVFRLALEHATASARYHAVGEEGIPFRSIAEVIGRRLGIPVVGKSAEEAAAHFGWFQHFAAMDSRASSQWTRETLGWQPVQQGLIADLDRPAYFPVEEEARRGAGE</sequence>
<organism evidence="2 3">
    <name type="scientific">Rhizobium daejeonense</name>
    <dbReference type="NCBI Taxonomy" id="240521"/>
    <lineage>
        <taxon>Bacteria</taxon>
        <taxon>Pseudomonadati</taxon>
        <taxon>Pseudomonadota</taxon>
        <taxon>Alphaproteobacteria</taxon>
        <taxon>Hyphomicrobiales</taxon>
        <taxon>Rhizobiaceae</taxon>
        <taxon>Rhizobium/Agrobacterium group</taxon>
        <taxon>Rhizobium</taxon>
    </lineage>
</organism>
<evidence type="ECO:0000259" key="1">
    <source>
        <dbReference type="Pfam" id="PF01370"/>
    </source>
</evidence>
<accession>A0A6M1RWM4</accession>
<dbReference type="InterPro" id="IPR051783">
    <property type="entry name" value="NAD(P)-dependent_oxidoreduct"/>
</dbReference>